<evidence type="ECO:0000313" key="1">
    <source>
        <dbReference type="EMBL" id="EHB43504.1"/>
    </source>
</evidence>
<accession>A0A6C8GBX4</accession>
<name>A0A6C8GBX4_SALIN</name>
<dbReference type="Proteomes" id="UP000004564">
    <property type="component" value="Chromosome"/>
</dbReference>
<comment type="caution">
    <text evidence="1">The sequence shown here is derived from an EMBL/GenBank/DDBJ whole genome shotgun (WGS) entry which is preliminary data.</text>
</comment>
<sequence length="42" mass="5047">MVEKINNDFFIKQMINAVFYNRSTISPIGYCVGYWECFFLMI</sequence>
<reference evidence="1 2" key="1">
    <citation type="submission" date="2011-09" db="EMBL/GenBank/DDBJ databases">
        <authorList>
            <person name="McClelland M."/>
            <person name="Clifton S."/>
            <person name="Porwollik S."/>
            <person name="Cheng P."/>
            <person name="Wollam A."/>
            <person name="Wang C."/>
            <person name="Pepin K."/>
            <person name="Bhonagiri V."/>
            <person name="Fulton R."/>
            <person name="Fulton L.F."/>
            <person name="Delehaunty K."/>
            <person name="Fronick C."/>
            <person name="O'Laughlin M."/>
            <person name="Godfrey J."/>
            <person name="Waligorski J."/>
            <person name="Appelbaum E."/>
            <person name="Farmer C."/>
            <person name="Strong C."/>
            <person name="Tomlinson C."/>
            <person name="Hou S."/>
            <person name="Minx P."/>
            <person name="Warren W."/>
            <person name="Wilson R.K."/>
        </authorList>
    </citation>
    <scope>NUCLEOTIDE SEQUENCE [LARGE SCALE GENOMIC DNA]</scope>
    <source>
        <strain evidence="2">SARB 27</strain>
    </source>
</reference>
<dbReference type="EMBL" id="AFYI01000002">
    <property type="protein sequence ID" value="EHB43504.1"/>
    <property type="molecule type" value="Genomic_DNA"/>
</dbReference>
<organism evidence="1 2">
    <name type="scientific">Salmonella enterica subsp. enterica serovar Infantis str. SARB27</name>
    <dbReference type="NCBI Taxonomy" id="596155"/>
    <lineage>
        <taxon>Bacteria</taxon>
        <taxon>Pseudomonadati</taxon>
        <taxon>Pseudomonadota</taxon>
        <taxon>Gammaproteobacteria</taxon>
        <taxon>Enterobacterales</taxon>
        <taxon>Enterobacteriaceae</taxon>
        <taxon>Salmonella</taxon>
    </lineage>
</organism>
<gene>
    <name evidence="1" type="ORF">SEENIN0B_03420</name>
</gene>
<protein>
    <submittedName>
        <fullName evidence="1">Uncharacterized protein</fullName>
    </submittedName>
</protein>
<dbReference type="AlphaFoldDB" id="A0A6C8GBX4"/>
<evidence type="ECO:0000313" key="2">
    <source>
        <dbReference type="Proteomes" id="UP000004564"/>
    </source>
</evidence>
<proteinExistence type="predicted"/>